<keyword evidence="5 9" id="KW-0064">Aspartyl protease</keyword>
<dbReference type="UniPathway" id="UPA00665"/>
<evidence type="ECO:0000256" key="6">
    <source>
        <dbReference type="ARBA" id="ARBA00022801"/>
    </source>
</evidence>
<sequence>MPKILIKFFTAFALIFALDQAIKMLFISGFSWEGEYFSLVLTYNEGVAFSMFAFLGKWLKFIQLALIAAVFLYLILEKRLLNAHATALGALLGAGSSNIIDRFIHGGVVDYVFWHKWFNFAVFNFADVMIDLAVVLILWQSFFAGSKD</sequence>
<organism evidence="11 12">
    <name type="scientific">Campylobacter curvus (strain 525.92)</name>
    <dbReference type="NCBI Taxonomy" id="360105"/>
    <lineage>
        <taxon>Bacteria</taxon>
        <taxon>Pseudomonadati</taxon>
        <taxon>Campylobacterota</taxon>
        <taxon>Epsilonproteobacteria</taxon>
        <taxon>Campylobacterales</taxon>
        <taxon>Campylobacteraceae</taxon>
        <taxon>Campylobacter</taxon>
    </lineage>
</organism>
<keyword evidence="7 9" id="KW-1133">Transmembrane helix</keyword>
<name>A7GW09_CAMC5</name>
<dbReference type="STRING" id="360105.CCV52592_0743"/>
<feature type="transmembrane region" description="Helical" evidence="9">
    <location>
        <begin position="47"/>
        <end position="74"/>
    </location>
</feature>
<keyword evidence="12" id="KW-1185">Reference proteome</keyword>
<comment type="subcellular location">
    <subcellularLocation>
        <location evidence="9">Cell inner membrane</location>
        <topology evidence="9">Multi-pass membrane protein</topology>
    </subcellularLocation>
</comment>
<comment type="pathway">
    <text evidence="9">Protein modification; lipoprotein biosynthesis (signal peptide cleavage).</text>
</comment>
<dbReference type="Proteomes" id="UP000006380">
    <property type="component" value="Chromosome"/>
</dbReference>
<dbReference type="GO" id="GO:0006508">
    <property type="term" value="P:proteolysis"/>
    <property type="evidence" value="ECO:0007669"/>
    <property type="project" value="UniProtKB-KW"/>
</dbReference>
<dbReference type="NCBIfam" id="TIGR00077">
    <property type="entry name" value="lspA"/>
    <property type="match status" value="1"/>
</dbReference>
<evidence type="ECO:0000256" key="3">
    <source>
        <dbReference type="ARBA" id="ARBA00022670"/>
    </source>
</evidence>
<dbReference type="PANTHER" id="PTHR33695">
    <property type="entry name" value="LIPOPROTEIN SIGNAL PEPTIDASE"/>
    <property type="match status" value="1"/>
</dbReference>
<dbReference type="GO" id="GO:0005886">
    <property type="term" value="C:plasma membrane"/>
    <property type="evidence" value="ECO:0007669"/>
    <property type="project" value="UniProtKB-SubCell"/>
</dbReference>
<dbReference type="HAMAP" id="MF_00161">
    <property type="entry name" value="LspA"/>
    <property type="match status" value="1"/>
</dbReference>
<dbReference type="KEGG" id="ccv:CCV52592_0743"/>
<feature type="transmembrane region" description="Helical" evidence="9">
    <location>
        <begin position="120"/>
        <end position="139"/>
    </location>
</feature>
<evidence type="ECO:0000313" key="11">
    <source>
        <dbReference type="EMBL" id="EAT99672.1"/>
    </source>
</evidence>
<dbReference type="EMBL" id="CP000767">
    <property type="protein sequence ID" value="EAT99672.1"/>
    <property type="molecule type" value="Genomic_DNA"/>
</dbReference>
<dbReference type="InterPro" id="IPR001872">
    <property type="entry name" value="Peptidase_A8"/>
</dbReference>
<evidence type="ECO:0000256" key="2">
    <source>
        <dbReference type="ARBA" id="ARBA00022475"/>
    </source>
</evidence>
<evidence type="ECO:0000256" key="10">
    <source>
        <dbReference type="RuleBase" id="RU004181"/>
    </source>
</evidence>
<keyword evidence="2 9" id="KW-1003">Cell membrane</keyword>
<accession>A7GW09</accession>
<comment type="caution">
    <text evidence="9">Lacks conserved residue(s) required for the propagation of feature annotation.</text>
</comment>
<comment type="catalytic activity">
    <reaction evidence="9">
        <text>Release of signal peptides from bacterial membrane prolipoproteins. Hydrolyzes -Xaa-Yaa-Zaa-|-(S,diacylglyceryl)Cys-, in which Xaa is hydrophobic (preferably Leu), and Yaa (Ala or Ser) and Zaa (Gly or Ala) have small, neutral side chains.</text>
        <dbReference type="EC" id="3.4.23.36"/>
    </reaction>
</comment>
<evidence type="ECO:0000256" key="7">
    <source>
        <dbReference type="ARBA" id="ARBA00022989"/>
    </source>
</evidence>
<dbReference type="PANTHER" id="PTHR33695:SF1">
    <property type="entry name" value="LIPOPROTEIN SIGNAL PEPTIDASE"/>
    <property type="match status" value="1"/>
</dbReference>
<dbReference type="PRINTS" id="PR00781">
    <property type="entry name" value="LIPOSIGPTASE"/>
</dbReference>
<dbReference type="EC" id="3.4.23.36" evidence="9"/>
<comment type="function">
    <text evidence="9">This protein specifically catalyzes the removal of signal peptides from prolipoproteins.</text>
</comment>
<feature type="active site" evidence="9">
    <location>
        <position position="127"/>
    </location>
</feature>
<evidence type="ECO:0000313" key="12">
    <source>
        <dbReference type="Proteomes" id="UP000006380"/>
    </source>
</evidence>
<dbReference type="OrthoDB" id="9810259at2"/>
<comment type="similarity">
    <text evidence="1 9 10">Belongs to the peptidase A8 family.</text>
</comment>
<reference evidence="11" key="1">
    <citation type="submission" date="2016-07" db="EMBL/GenBank/DDBJ databases">
        <title>Comparative genomics of the Campylobacter concisus group.</title>
        <authorList>
            <person name="Miller W.G."/>
            <person name="Yee E."/>
            <person name="Chapman M.H."/>
            <person name="Huynh S."/>
            <person name="Bono J.L."/>
            <person name="On S.L.W."/>
            <person name="StLeger J."/>
            <person name="Foster G."/>
            <person name="Parker C.T."/>
        </authorList>
    </citation>
    <scope>NUCLEOTIDE SEQUENCE</scope>
    <source>
        <strain evidence="11">525.92</strain>
    </source>
</reference>
<dbReference type="HOGENOM" id="CLU_083252_4_3_7"/>
<evidence type="ECO:0000256" key="1">
    <source>
        <dbReference type="ARBA" id="ARBA00006139"/>
    </source>
</evidence>
<feature type="active site" evidence="9">
    <location>
        <position position="110"/>
    </location>
</feature>
<dbReference type="GO" id="GO:0004190">
    <property type="term" value="F:aspartic-type endopeptidase activity"/>
    <property type="evidence" value="ECO:0007669"/>
    <property type="project" value="UniProtKB-UniRule"/>
</dbReference>
<dbReference type="AlphaFoldDB" id="A7GW09"/>
<evidence type="ECO:0000256" key="9">
    <source>
        <dbReference type="HAMAP-Rule" id="MF_00161"/>
    </source>
</evidence>
<evidence type="ECO:0000256" key="4">
    <source>
        <dbReference type="ARBA" id="ARBA00022692"/>
    </source>
</evidence>
<proteinExistence type="inferred from homology"/>
<dbReference type="RefSeq" id="WP_011991677.1">
    <property type="nucleotide sequence ID" value="NC_009715.2"/>
</dbReference>
<evidence type="ECO:0000256" key="5">
    <source>
        <dbReference type="ARBA" id="ARBA00022750"/>
    </source>
</evidence>
<protein>
    <recommendedName>
        <fullName evidence="9">Lipoprotein signal peptidase</fullName>
        <ecNumber evidence="9">3.4.23.36</ecNumber>
    </recommendedName>
    <alternativeName>
        <fullName evidence="9">Prolipoprotein signal peptidase</fullName>
    </alternativeName>
    <alternativeName>
        <fullName evidence="9">Signal peptidase II</fullName>
        <shortName evidence="9">SPase II</shortName>
    </alternativeName>
</protein>
<keyword evidence="3 9" id="KW-0645">Protease</keyword>
<keyword evidence="9" id="KW-0997">Cell inner membrane</keyword>
<evidence type="ECO:0000256" key="8">
    <source>
        <dbReference type="ARBA" id="ARBA00023136"/>
    </source>
</evidence>
<keyword evidence="4 9" id="KW-0812">Transmembrane</keyword>
<keyword evidence="6 9" id="KW-0378">Hydrolase</keyword>
<keyword evidence="8 9" id="KW-0472">Membrane</keyword>
<dbReference type="Pfam" id="PF01252">
    <property type="entry name" value="Peptidase_A8"/>
    <property type="match status" value="1"/>
</dbReference>
<gene>
    <name evidence="9 11" type="primary">lspA</name>
    <name evidence="11" type="ORF">CCV52592_0743</name>
</gene>